<feature type="coiled-coil region" evidence="1">
    <location>
        <begin position="222"/>
        <end position="249"/>
    </location>
</feature>
<dbReference type="Proteomes" id="UP000499080">
    <property type="component" value="Unassembled WGS sequence"/>
</dbReference>
<comment type="caution">
    <text evidence="2">The sequence shown here is derived from an EMBL/GenBank/DDBJ whole genome shotgun (WGS) entry which is preliminary data.</text>
</comment>
<accession>A0A4Y2DEU3</accession>
<feature type="non-terminal residue" evidence="2">
    <location>
        <position position="1"/>
    </location>
</feature>
<protein>
    <submittedName>
        <fullName evidence="2">Uncharacterized protein</fullName>
    </submittedName>
</protein>
<reference evidence="2 4" key="1">
    <citation type="journal article" date="2019" name="Sci. Rep.">
        <title>Orb-weaving spider Araneus ventricosus genome elucidates the spidroin gene catalogue.</title>
        <authorList>
            <person name="Kono N."/>
            <person name="Nakamura H."/>
            <person name="Ohtoshi R."/>
            <person name="Moran D.A.P."/>
            <person name="Shinohara A."/>
            <person name="Yoshida Y."/>
            <person name="Fujiwara M."/>
            <person name="Mori M."/>
            <person name="Tomita M."/>
            <person name="Arakawa K."/>
        </authorList>
    </citation>
    <scope>NUCLEOTIDE SEQUENCE [LARGE SCALE GENOMIC DNA]</scope>
</reference>
<dbReference type="OrthoDB" id="194358at2759"/>
<gene>
    <name evidence="2" type="ORF">AVEN_16991_1</name>
    <name evidence="3" type="ORF">AVEN_44067_1</name>
</gene>
<dbReference type="AlphaFoldDB" id="A0A4Y2DEU3"/>
<dbReference type="EMBL" id="BGPR01242441">
    <property type="protein sequence ID" value="GBM14384.1"/>
    <property type="molecule type" value="Genomic_DNA"/>
</dbReference>
<evidence type="ECO:0000256" key="1">
    <source>
        <dbReference type="SAM" id="Coils"/>
    </source>
</evidence>
<feature type="non-terminal residue" evidence="2">
    <location>
        <position position="502"/>
    </location>
</feature>
<evidence type="ECO:0000313" key="4">
    <source>
        <dbReference type="Proteomes" id="UP000499080"/>
    </source>
</evidence>
<proteinExistence type="predicted"/>
<organism evidence="2 4">
    <name type="scientific">Araneus ventricosus</name>
    <name type="common">Orbweaver spider</name>
    <name type="synonym">Epeira ventricosa</name>
    <dbReference type="NCBI Taxonomy" id="182803"/>
    <lineage>
        <taxon>Eukaryota</taxon>
        <taxon>Metazoa</taxon>
        <taxon>Ecdysozoa</taxon>
        <taxon>Arthropoda</taxon>
        <taxon>Chelicerata</taxon>
        <taxon>Arachnida</taxon>
        <taxon>Araneae</taxon>
        <taxon>Araneomorphae</taxon>
        <taxon>Entelegynae</taxon>
        <taxon>Araneoidea</taxon>
        <taxon>Araneidae</taxon>
        <taxon>Araneus</taxon>
    </lineage>
</organism>
<name>A0A4Y2DEU3_ARAVE</name>
<dbReference type="EMBL" id="BGPR01242450">
    <property type="protein sequence ID" value="GBM14420.1"/>
    <property type="molecule type" value="Genomic_DNA"/>
</dbReference>
<keyword evidence="4" id="KW-1185">Reference proteome</keyword>
<evidence type="ECO:0000313" key="3">
    <source>
        <dbReference type="EMBL" id="GBM14420.1"/>
    </source>
</evidence>
<sequence length="502" mass="58442">KPLNLKRESAIDKIIKENSEFRELYDDYEKLRDYCSLVIIEGYADLIESSDATGKLRHLLFSRVLQIIGEHLKDTLYSPKLSTKTADTLLSSLSFNTREIVTKLRDSLSHEETLFIRSEIEKKAYFLKNIETDISRIKDLIPDILYRMRIVSVQNLMKKVKSCANIEDIQECYGPYRHSLELLPKEIDHTNTFKGDFERLEESLMCLYKNIIDKTTREKMLFEEIRHLIQKEKERLENLKHKFHAITKSVSRLKVYVSDENNSCHMISKMADAFANVPLEAPSRIIIQIGKKLDGLLKSVMPRILRSKNTDVNDILWKITAFLKFEMGSVKWIEEFRDMMCRNAKKRVRHRKLSHDLSENLLTTKLSQLKEALIHLDLKDGTAEEDFSSFESNRVLQAVTEMLVLDILGILESSRSRNPFFLDSDLPLLTGRNLRNHLAHENILIHVCLENSAAQIFVNAKNLLNAVLSMNNKEMYKVIKCDYIKLGSSIEYDLRIINNQRK</sequence>
<evidence type="ECO:0000313" key="2">
    <source>
        <dbReference type="EMBL" id="GBM14384.1"/>
    </source>
</evidence>
<keyword evidence="1" id="KW-0175">Coiled coil</keyword>